<evidence type="ECO:0000313" key="2">
    <source>
        <dbReference type="Proteomes" id="UP000569732"/>
    </source>
</evidence>
<reference evidence="1 2" key="1">
    <citation type="submission" date="2020-07" db="EMBL/GenBank/DDBJ databases">
        <title>Endozoicomonas sp. nov., isolated from sediment.</title>
        <authorList>
            <person name="Gu T."/>
        </authorList>
    </citation>
    <scope>NUCLEOTIDE SEQUENCE [LARGE SCALE GENOMIC DNA]</scope>
    <source>
        <strain evidence="1 2">SM1973</strain>
    </source>
</reference>
<gene>
    <name evidence="1" type="ORF">H0A36_17235</name>
</gene>
<protein>
    <submittedName>
        <fullName evidence="1">Uncharacterized protein</fullName>
    </submittedName>
</protein>
<dbReference type="AlphaFoldDB" id="A0A853I1B0"/>
<accession>A0A853I1B0</accession>
<name>A0A853I1B0_9GAMM</name>
<keyword evidence="2" id="KW-1185">Reference proteome</keyword>
<proteinExistence type="predicted"/>
<comment type="caution">
    <text evidence="1">The sequence shown here is derived from an EMBL/GenBank/DDBJ whole genome shotgun (WGS) entry which is preliminary data.</text>
</comment>
<dbReference type="EMBL" id="JACCKB010000029">
    <property type="protein sequence ID" value="NYZ67760.1"/>
    <property type="molecule type" value="Genomic_DNA"/>
</dbReference>
<sequence length="50" mass="5598">MSHLEFTIVIKIKSDDPSVAELKMIRKFDETVAEVPVAKHLGSSLVLPYN</sequence>
<dbReference type="Proteomes" id="UP000569732">
    <property type="component" value="Unassembled WGS sequence"/>
</dbReference>
<organism evidence="1 2">
    <name type="scientific">Spartinivicinus marinus</name>
    <dbReference type="NCBI Taxonomy" id="2994442"/>
    <lineage>
        <taxon>Bacteria</taxon>
        <taxon>Pseudomonadati</taxon>
        <taxon>Pseudomonadota</taxon>
        <taxon>Gammaproteobacteria</taxon>
        <taxon>Oceanospirillales</taxon>
        <taxon>Zooshikellaceae</taxon>
        <taxon>Spartinivicinus</taxon>
    </lineage>
</organism>
<dbReference type="RefSeq" id="WP_180569779.1">
    <property type="nucleotide sequence ID" value="NZ_JACCKB010000029.1"/>
</dbReference>
<evidence type="ECO:0000313" key="1">
    <source>
        <dbReference type="EMBL" id="NYZ67760.1"/>
    </source>
</evidence>